<dbReference type="InterPro" id="IPR046335">
    <property type="entry name" value="LacI/GalR-like_sensor"/>
</dbReference>
<dbReference type="RefSeq" id="WP_091013460.1">
    <property type="nucleotide sequence ID" value="NZ_CP041745.1"/>
</dbReference>
<dbReference type="Proteomes" id="UP000199548">
    <property type="component" value="Unassembled WGS sequence"/>
</dbReference>
<dbReference type="SUPFAM" id="SSF53822">
    <property type="entry name" value="Periplasmic binding protein-like I"/>
    <property type="match status" value="1"/>
</dbReference>
<dbReference type="PANTHER" id="PTHR30146">
    <property type="entry name" value="LACI-RELATED TRANSCRIPTIONAL REPRESSOR"/>
    <property type="match status" value="1"/>
</dbReference>
<dbReference type="Pfam" id="PF00356">
    <property type="entry name" value="LacI"/>
    <property type="match status" value="1"/>
</dbReference>
<accession>A0A1I3MZY5</accession>
<dbReference type="Pfam" id="PF13377">
    <property type="entry name" value="Peripla_BP_3"/>
    <property type="match status" value="1"/>
</dbReference>
<dbReference type="InterPro" id="IPR000843">
    <property type="entry name" value="HTH_LacI"/>
</dbReference>
<evidence type="ECO:0000259" key="5">
    <source>
        <dbReference type="PROSITE" id="PS50932"/>
    </source>
</evidence>
<reference evidence="7 8" key="1">
    <citation type="submission" date="2016-10" db="EMBL/GenBank/DDBJ databases">
        <authorList>
            <person name="de Groot N.N."/>
        </authorList>
    </citation>
    <scope>NUCLEOTIDE SEQUENCE [LARGE SCALE GENOMIC DNA]</scope>
    <source>
        <strain evidence="7 8">LMG 23650</strain>
    </source>
</reference>
<dbReference type="InterPro" id="IPR010982">
    <property type="entry name" value="Lambda_DNA-bd_dom_sf"/>
</dbReference>
<evidence type="ECO:0000313" key="7">
    <source>
        <dbReference type="EMBL" id="SFJ02492.1"/>
    </source>
</evidence>
<keyword evidence="1" id="KW-0805">Transcription regulation</keyword>
<dbReference type="OrthoDB" id="5672046at2"/>
<feature type="region of interest" description="Disordered" evidence="4">
    <location>
        <begin position="1"/>
        <end position="21"/>
    </location>
</feature>
<dbReference type="Gene3D" id="3.40.50.2300">
    <property type="match status" value="2"/>
</dbReference>
<dbReference type="SMART" id="SM00354">
    <property type="entry name" value="HTH_LACI"/>
    <property type="match status" value="1"/>
</dbReference>
<dbReference type="PANTHER" id="PTHR30146:SF145">
    <property type="entry name" value="RIBOSE OPERON REPRESSOR"/>
    <property type="match status" value="1"/>
</dbReference>
<evidence type="ECO:0000256" key="4">
    <source>
        <dbReference type="SAM" id="MobiDB-lite"/>
    </source>
</evidence>
<keyword evidence="8" id="KW-1185">Reference proteome</keyword>
<sequence length="344" mass="37481">MSGSSAGRQRPATISDVAREAGTGKTSISRYLNGEMSVLSADMRTRIAAAIERLDYQPNQMARGLKRGRNRLIGMLLADLTNPYSVEVLQGVEAACNALGYMPLICHAANEVEMERRFLQLLTTYRVEGVIVNALGVSEETLQPVGGGIPAVLVDRLVEGLAADMVGLDNIDAATRGTQHLLERGFTEIRFVVQPYEQVSSRRLREAAFHETLARFAGEVHGETVVLDLANDVSAERTLATLDRTIDTASDRLALFAANAPVALRLALHLNQRLGPRWTERVALLSVDDPEWAELAGVTAIRQPTYAIGYRAVEFLHERIEGGNAPARDCLLPGELIVRASTAR</sequence>
<dbReference type="CDD" id="cd06283">
    <property type="entry name" value="PBP1_RegR_EndR_KdgR-like"/>
    <property type="match status" value="1"/>
</dbReference>
<keyword evidence="2" id="KW-0238">DNA-binding</keyword>
<dbReference type="Gene3D" id="1.10.260.40">
    <property type="entry name" value="lambda repressor-like DNA-binding domains"/>
    <property type="match status" value="1"/>
</dbReference>
<dbReference type="PROSITE" id="PS50943">
    <property type="entry name" value="HTH_CROC1"/>
    <property type="match status" value="1"/>
</dbReference>
<dbReference type="EMBL" id="FOQU01000005">
    <property type="protein sequence ID" value="SFJ02492.1"/>
    <property type="molecule type" value="Genomic_DNA"/>
</dbReference>
<dbReference type="CDD" id="cd01392">
    <property type="entry name" value="HTH_LacI"/>
    <property type="match status" value="1"/>
</dbReference>
<feature type="domain" description="HTH lacI-type" evidence="5">
    <location>
        <begin position="12"/>
        <end position="67"/>
    </location>
</feature>
<dbReference type="SUPFAM" id="SSF47413">
    <property type="entry name" value="lambda repressor-like DNA-binding domains"/>
    <property type="match status" value="1"/>
</dbReference>
<evidence type="ECO:0000256" key="2">
    <source>
        <dbReference type="ARBA" id="ARBA00023125"/>
    </source>
</evidence>
<keyword evidence="3" id="KW-0804">Transcription</keyword>
<protein>
    <submittedName>
        <fullName evidence="7">Transcriptional regulator, LacI family</fullName>
    </submittedName>
</protein>
<organism evidence="7 8">
    <name type="scientific">Paraburkholderia megapolitana</name>
    <dbReference type="NCBI Taxonomy" id="420953"/>
    <lineage>
        <taxon>Bacteria</taxon>
        <taxon>Pseudomonadati</taxon>
        <taxon>Pseudomonadota</taxon>
        <taxon>Betaproteobacteria</taxon>
        <taxon>Burkholderiales</taxon>
        <taxon>Burkholderiaceae</taxon>
        <taxon>Paraburkholderia</taxon>
    </lineage>
</organism>
<dbReference type="PROSITE" id="PS50932">
    <property type="entry name" value="HTH_LACI_2"/>
    <property type="match status" value="1"/>
</dbReference>
<evidence type="ECO:0000256" key="3">
    <source>
        <dbReference type="ARBA" id="ARBA00023163"/>
    </source>
</evidence>
<dbReference type="GO" id="GO:0003700">
    <property type="term" value="F:DNA-binding transcription factor activity"/>
    <property type="evidence" value="ECO:0007669"/>
    <property type="project" value="TreeGrafter"/>
</dbReference>
<proteinExistence type="predicted"/>
<name>A0A1I3MZY5_9BURK</name>
<dbReference type="InterPro" id="IPR028082">
    <property type="entry name" value="Peripla_BP_I"/>
</dbReference>
<dbReference type="InterPro" id="IPR001387">
    <property type="entry name" value="Cro/C1-type_HTH"/>
</dbReference>
<feature type="domain" description="HTH cro/C1-type" evidence="6">
    <location>
        <begin position="13"/>
        <end position="57"/>
    </location>
</feature>
<evidence type="ECO:0000313" key="8">
    <source>
        <dbReference type="Proteomes" id="UP000199548"/>
    </source>
</evidence>
<evidence type="ECO:0000259" key="6">
    <source>
        <dbReference type="PROSITE" id="PS50943"/>
    </source>
</evidence>
<evidence type="ECO:0000256" key="1">
    <source>
        <dbReference type="ARBA" id="ARBA00023015"/>
    </source>
</evidence>
<dbReference type="GO" id="GO:0000976">
    <property type="term" value="F:transcription cis-regulatory region binding"/>
    <property type="evidence" value="ECO:0007669"/>
    <property type="project" value="TreeGrafter"/>
</dbReference>
<dbReference type="AlphaFoldDB" id="A0A1I3MZY5"/>
<gene>
    <name evidence="7" type="ORF">SAMN05192543_105178</name>
</gene>
<dbReference type="STRING" id="420953.SAMN05192543_105178"/>